<dbReference type="OrthoDB" id="2503063at2759"/>
<reference evidence="4 5" key="1">
    <citation type="submission" date="2019-05" db="EMBL/GenBank/DDBJ databases">
        <title>Emergence of the Ug99 lineage of the wheat stem rust pathogen through somatic hybridization.</title>
        <authorList>
            <person name="Li F."/>
            <person name="Upadhyaya N.M."/>
            <person name="Sperschneider J."/>
            <person name="Matny O."/>
            <person name="Nguyen-Phuc H."/>
            <person name="Mago R."/>
            <person name="Raley C."/>
            <person name="Miller M.E."/>
            <person name="Silverstein K.A.T."/>
            <person name="Henningsen E."/>
            <person name="Hirsch C.D."/>
            <person name="Visser B."/>
            <person name="Pretorius Z.A."/>
            <person name="Steffenson B.J."/>
            <person name="Schwessinger B."/>
            <person name="Dodds P.N."/>
            <person name="Figueroa M."/>
        </authorList>
    </citation>
    <scope>NUCLEOTIDE SEQUENCE [LARGE SCALE GENOMIC DNA]</scope>
    <source>
        <strain evidence="4">21-0</strain>
    </source>
</reference>
<proteinExistence type="inferred from homology"/>
<evidence type="ECO:0000259" key="3">
    <source>
        <dbReference type="Pfam" id="PF04406"/>
    </source>
</evidence>
<dbReference type="PRINTS" id="PR01550">
    <property type="entry name" value="TOP6AFAMILY"/>
</dbReference>
<dbReference type="GO" id="GO:0003677">
    <property type="term" value="F:DNA binding"/>
    <property type="evidence" value="ECO:0007669"/>
    <property type="project" value="UniProtKB-UniRule"/>
</dbReference>
<comment type="caution">
    <text evidence="4">The sequence shown here is derived from an EMBL/GenBank/DDBJ whole genome shotgun (WGS) entry which is preliminary data.</text>
</comment>
<dbReference type="Proteomes" id="UP000324748">
    <property type="component" value="Unassembled WGS sequence"/>
</dbReference>
<dbReference type="InterPro" id="IPR036388">
    <property type="entry name" value="WH-like_DNA-bd_sf"/>
</dbReference>
<evidence type="ECO:0000313" key="4">
    <source>
        <dbReference type="EMBL" id="KAA1072082.1"/>
    </source>
</evidence>
<dbReference type="AlphaFoldDB" id="A0A5B0M5Q3"/>
<organism evidence="4 5">
    <name type="scientific">Puccinia graminis f. sp. tritici</name>
    <dbReference type="NCBI Taxonomy" id="56615"/>
    <lineage>
        <taxon>Eukaryota</taxon>
        <taxon>Fungi</taxon>
        <taxon>Dikarya</taxon>
        <taxon>Basidiomycota</taxon>
        <taxon>Pucciniomycotina</taxon>
        <taxon>Pucciniomycetes</taxon>
        <taxon>Pucciniales</taxon>
        <taxon>Pucciniaceae</taxon>
        <taxon>Puccinia</taxon>
    </lineage>
</organism>
<dbReference type="GO" id="GO:0005524">
    <property type="term" value="F:ATP binding"/>
    <property type="evidence" value="ECO:0007669"/>
    <property type="project" value="InterPro"/>
</dbReference>
<keyword evidence="1" id="KW-0799">Topoisomerase</keyword>
<gene>
    <name evidence="4" type="primary">SPO11_5</name>
    <name evidence="4" type="ORF">PGT21_027470</name>
</gene>
<dbReference type="Pfam" id="PF04406">
    <property type="entry name" value="TP6A_N"/>
    <property type="match status" value="1"/>
</dbReference>
<dbReference type="SUPFAM" id="SSF56726">
    <property type="entry name" value="DNA topoisomerase IV, alpha subunit"/>
    <property type="match status" value="1"/>
</dbReference>
<evidence type="ECO:0000313" key="5">
    <source>
        <dbReference type="Proteomes" id="UP000324748"/>
    </source>
</evidence>
<feature type="compositionally biased region" description="Basic and acidic residues" evidence="2">
    <location>
        <begin position="17"/>
        <end position="26"/>
    </location>
</feature>
<protein>
    <submittedName>
        <fullName evidence="4">Endodeoxyribonuclease</fullName>
    </submittedName>
</protein>
<dbReference type="InterPro" id="IPR013049">
    <property type="entry name" value="Spo11/TopoVI_A_N"/>
</dbReference>
<dbReference type="EMBL" id="VSWC01000170">
    <property type="protein sequence ID" value="KAA1072082.1"/>
    <property type="molecule type" value="Genomic_DNA"/>
</dbReference>
<dbReference type="PANTHER" id="PTHR10848:SF0">
    <property type="entry name" value="MEIOTIC RECOMBINATION PROTEIN SPO11"/>
    <property type="match status" value="1"/>
</dbReference>
<dbReference type="InterPro" id="IPR002815">
    <property type="entry name" value="Spo11/TopoVI_A"/>
</dbReference>
<feature type="region of interest" description="Disordered" evidence="2">
    <location>
        <begin position="1"/>
        <end position="57"/>
    </location>
</feature>
<keyword evidence="1" id="KW-0413">Isomerase</keyword>
<evidence type="ECO:0000256" key="1">
    <source>
        <dbReference type="PROSITE-ProRule" id="PRU01385"/>
    </source>
</evidence>
<dbReference type="GO" id="GO:0000228">
    <property type="term" value="C:nuclear chromosome"/>
    <property type="evidence" value="ECO:0007669"/>
    <property type="project" value="TreeGrafter"/>
</dbReference>
<dbReference type="InterPro" id="IPR036078">
    <property type="entry name" value="Spo11/TopoVI_A_sf"/>
</dbReference>
<feature type="domain" description="Spo11/DNA topoisomerase VI subunit A N-terminal" evidence="3">
    <location>
        <begin position="117"/>
        <end position="176"/>
    </location>
</feature>
<feature type="compositionally biased region" description="Basic and acidic residues" evidence="2">
    <location>
        <begin position="72"/>
        <end position="108"/>
    </location>
</feature>
<accession>A0A5B0M5Q3</accession>
<feature type="active site" description="O-(5'-phospho-DNA)-tyrosine intermediate" evidence="1">
    <location>
        <position position="145"/>
    </location>
</feature>
<dbReference type="PANTHER" id="PTHR10848">
    <property type="entry name" value="MEIOTIC RECOMBINATION PROTEIN SPO11"/>
    <property type="match status" value="1"/>
</dbReference>
<dbReference type="GO" id="GO:0042138">
    <property type="term" value="P:meiotic DNA double-strand break formation"/>
    <property type="evidence" value="ECO:0007669"/>
    <property type="project" value="TreeGrafter"/>
</dbReference>
<comment type="similarity">
    <text evidence="1">Belongs to the TOP6A family.</text>
</comment>
<dbReference type="PROSITE" id="PS52041">
    <property type="entry name" value="TOPO_IIB"/>
    <property type="match status" value="1"/>
</dbReference>
<keyword evidence="5" id="KW-1185">Reference proteome</keyword>
<dbReference type="GO" id="GO:0000706">
    <property type="term" value="P:meiotic DNA double-strand break processing"/>
    <property type="evidence" value="ECO:0007669"/>
    <property type="project" value="TreeGrafter"/>
</dbReference>
<sequence>MLSSDSNEVESILSWTSEERRSEPARPADSTGSSWPDDQAESILDVDEGSSTWSGVERFSDDAQVESDFQELVDHDSVSTKSSDKQHGSLEKDPEKHRKLRFPRDTRNRSSGSGIRELSQLLRVLELSHDAILGKMIMTKRDVFYNDVNLFKKQVVVDRLVDDLAATFEITRGQLHFAASPKGLFQGDLELVIIGDTITSGHGPPALIPPEDTIKELKPGANIRFILIVEKEVKQSKTKINSE</sequence>
<dbReference type="GO" id="GO:0007131">
    <property type="term" value="P:reciprocal meiotic recombination"/>
    <property type="evidence" value="ECO:0007669"/>
    <property type="project" value="TreeGrafter"/>
</dbReference>
<name>A0A5B0M5Q3_PUCGR</name>
<evidence type="ECO:0000256" key="2">
    <source>
        <dbReference type="SAM" id="MobiDB-lite"/>
    </source>
</evidence>
<comment type="catalytic activity">
    <reaction evidence="1">
        <text>ATP-dependent breakage, passage and rejoining of double-stranded DNA.</text>
        <dbReference type="EC" id="5.6.2.2"/>
    </reaction>
</comment>
<feature type="region of interest" description="Disordered" evidence="2">
    <location>
        <begin position="70"/>
        <end position="113"/>
    </location>
</feature>
<dbReference type="Gene3D" id="1.10.10.10">
    <property type="entry name" value="Winged helix-like DNA-binding domain superfamily/Winged helix DNA-binding domain"/>
    <property type="match status" value="1"/>
</dbReference>
<feature type="compositionally biased region" description="Acidic residues" evidence="2">
    <location>
        <begin position="38"/>
        <end position="48"/>
    </location>
</feature>
<keyword evidence="1" id="KW-0238">DNA-binding</keyword>
<dbReference type="GO" id="GO:0003918">
    <property type="term" value="F:DNA topoisomerase type II (double strand cut, ATP-hydrolyzing) activity"/>
    <property type="evidence" value="ECO:0007669"/>
    <property type="project" value="UniProtKB-UniRule"/>
</dbReference>